<evidence type="ECO:0000256" key="4">
    <source>
        <dbReference type="ARBA" id="ARBA00022692"/>
    </source>
</evidence>
<dbReference type="Gene3D" id="1.10.510.10">
    <property type="entry name" value="Transferase(Phosphotransferase) domain 1"/>
    <property type="match status" value="1"/>
</dbReference>
<dbReference type="InterPro" id="IPR032675">
    <property type="entry name" value="LRR_dom_sf"/>
</dbReference>
<organism evidence="16 17">
    <name type="scientific">Musa acuminata subsp. malaccensis</name>
    <name type="common">Wild banana</name>
    <name type="synonym">Musa malaccensis</name>
    <dbReference type="NCBI Taxonomy" id="214687"/>
    <lineage>
        <taxon>Eukaryota</taxon>
        <taxon>Viridiplantae</taxon>
        <taxon>Streptophyta</taxon>
        <taxon>Embryophyta</taxon>
        <taxon>Tracheophyta</taxon>
        <taxon>Spermatophyta</taxon>
        <taxon>Magnoliopsida</taxon>
        <taxon>Liliopsida</taxon>
        <taxon>Zingiberales</taxon>
        <taxon>Musaceae</taxon>
        <taxon>Musa</taxon>
    </lineage>
</organism>
<dbReference type="FunFam" id="3.80.10.10:FF:000101">
    <property type="entry name" value="LRR receptor-like serine/threonine-protein kinase ERECTA"/>
    <property type="match status" value="1"/>
</dbReference>
<dbReference type="GO" id="GO:0004672">
    <property type="term" value="F:protein kinase activity"/>
    <property type="evidence" value="ECO:0007669"/>
    <property type="project" value="InterPro"/>
</dbReference>
<proteinExistence type="predicted"/>
<dbReference type="InterPro" id="IPR001611">
    <property type="entry name" value="Leu-rich_rpt"/>
</dbReference>
<evidence type="ECO:0000313" key="17">
    <source>
        <dbReference type="Proteomes" id="UP000012960"/>
    </source>
</evidence>
<dbReference type="InterPro" id="IPR011009">
    <property type="entry name" value="Kinase-like_dom_sf"/>
</dbReference>
<evidence type="ECO:0000256" key="10">
    <source>
        <dbReference type="ARBA" id="ARBA00023136"/>
    </source>
</evidence>
<evidence type="ECO:0000256" key="2">
    <source>
        <dbReference type="ARBA" id="ARBA00004479"/>
    </source>
</evidence>
<feature type="domain" description="Protein kinase" evidence="15">
    <location>
        <begin position="331"/>
        <end position="535"/>
    </location>
</feature>
<dbReference type="GO" id="GO:0005886">
    <property type="term" value="C:plasma membrane"/>
    <property type="evidence" value="ECO:0007669"/>
    <property type="project" value="UniProtKB-SubCell"/>
</dbReference>
<accession>A0A804J4J9</accession>
<keyword evidence="5" id="KW-0732">Signal</keyword>
<keyword evidence="10 14" id="KW-0472">Membrane</keyword>
<keyword evidence="17" id="KW-1185">Reference proteome</keyword>
<name>A0A804J4J9_MUSAM</name>
<keyword evidence="7 13" id="KW-0547">Nucleotide-binding</keyword>
<dbReference type="InterPro" id="IPR000719">
    <property type="entry name" value="Prot_kinase_dom"/>
</dbReference>
<evidence type="ECO:0000256" key="6">
    <source>
        <dbReference type="ARBA" id="ARBA00022737"/>
    </source>
</evidence>
<evidence type="ECO:0000256" key="3">
    <source>
        <dbReference type="ARBA" id="ARBA00022614"/>
    </source>
</evidence>
<reference evidence="16" key="1">
    <citation type="submission" date="2021-05" db="UniProtKB">
        <authorList>
            <consortium name="EnsemblPlants"/>
        </authorList>
    </citation>
    <scope>IDENTIFICATION</scope>
    <source>
        <strain evidence="16">subsp. malaccensis</strain>
    </source>
</reference>
<evidence type="ECO:0000256" key="7">
    <source>
        <dbReference type="ARBA" id="ARBA00022741"/>
    </source>
</evidence>
<evidence type="ECO:0000256" key="11">
    <source>
        <dbReference type="ARBA" id="ARBA00023170"/>
    </source>
</evidence>
<evidence type="ECO:0000256" key="14">
    <source>
        <dbReference type="SAM" id="Phobius"/>
    </source>
</evidence>
<dbReference type="Pfam" id="PF07714">
    <property type="entry name" value="PK_Tyr_Ser-Thr"/>
    <property type="match status" value="1"/>
</dbReference>
<dbReference type="PANTHER" id="PTHR48007:SF4">
    <property type="entry name" value="LEUCINE-RICH REPEAT RECEPTOR-LIKE PROTEIN KINASE PXC1"/>
    <property type="match status" value="1"/>
</dbReference>
<dbReference type="SUPFAM" id="SSF52058">
    <property type="entry name" value="L domain-like"/>
    <property type="match status" value="1"/>
</dbReference>
<keyword evidence="11" id="KW-0675">Receptor</keyword>
<keyword evidence="6" id="KW-0677">Repeat</keyword>
<evidence type="ECO:0000256" key="1">
    <source>
        <dbReference type="ARBA" id="ARBA00004162"/>
    </source>
</evidence>
<dbReference type="Pfam" id="PF00069">
    <property type="entry name" value="Pkinase"/>
    <property type="match status" value="1"/>
</dbReference>
<dbReference type="AlphaFoldDB" id="A0A804J4J9"/>
<feature type="binding site" evidence="13">
    <location>
        <position position="360"/>
    </location>
    <ligand>
        <name>ATP</name>
        <dbReference type="ChEBI" id="CHEBI:30616"/>
    </ligand>
</feature>
<comment type="subcellular location">
    <subcellularLocation>
        <location evidence="1">Cell membrane</location>
        <topology evidence="1">Single-pass membrane protein</topology>
    </subcellularLocation>
    <subcellularLocation>
        <location evidence="2">Membrane</location>
        <topology evidence="2">Single-pass type I membrane protein</topology>
    </subcellularLocation>
</comment>
<keyword evidence="4 14" id="KW-0812">Transmembrane</keyword>
<feature type="transmembrane region" description="Helical" evidence="14">
    <location>
        <begin position="257"/>
        <end position="284"/>
    </location>
</feature>
<keyword evidence="9 14" id="KW-1133">Transmembrane helix</keyword>
<evidence type="ECO:0000256" key="8">
    <source>
        <dbReference type="ARBA" id="ARBA00022840"/>
    </source>
</evidence>
<keyword evidence="3" id="KW-0433">Leucine-rich repeat</keyword>
<dbReference type="PROSITE" id="PS50011">
    <property type="entry name" value="PROTEIN_KINASE_DOM"/>
    <property type="match status" value="1"/>
</dbReference>
<evidence type="ECO:0000259" key="15">
    <source>
        <dbReference type="PROSITE" id="PS50011"/>
    </source>
</evidence>
<dbReference type="SUPFAM" id="SSF56112">
    <property type="entry name" value="Protein kinase-like (PK-like)"/>
    <property type="match status" value="1"/>
</dbReference>
<evidence type="ECO:0000256" key="9">
    <source>
        <dbReference type="ARBA" id="ARBA00022989"/>
    </source>
</evidence>
<dbReference type="InterPro" id="IPR017441">
    <property type="entry name" value="Protein_kinase_ATP_BS"/>
</dbReference>
<evidence type="ECO:0000256" key="13">
    <source>
        <dbReference type="PROSITE-ProRule" id="PRU10141"/>
    </source>
</evidence>
<dbReference type="Gene3D" id="3.30.200.20">
    <property type="entry name" value="Phosphorylase Kinase, domain 1"/>
    <property type="match status" value="1"/>
</dbReference>
<dbReference type="PROSITE" id="PS00107">
    <property type="entry name" value="PROTEIN_KINASE_ATP"/>
    <property type="match status" value="1"/>
</dbReference>
<dbReference type="Pfam" id="PF08263">
    <property type="entry name" value="LRRNT_2"/>
    <property type="match status" value="1"/>
</dbReference>
<dbReference type="InterPro" id="IPR013210">
    <property type="entry name" value="LRR_N_plant-typ"/>
</dbReference>
<dbReference type="Gramene" id="Ma05_t14960.2">
    <property type="protein sequence ID" value="Ma05_p14960.2"/>
    <property type="gene ID" value="Ma05_g14960"/>
</dbReference>
<dbReference type="Proteomes" id="UP000012960">
    <property type="component" value="Unplaced"/>
</dbReference>
<dbReference type="Gene3D" id="3.80.10.10">
    <property type="entry name" value="Ribonuclease Inhibitor"/>
    <property type="match status" value="1"/>
</dbReference>
<dbReference type="InterPro" id="IPR046959">
    <property type="entry name" value="PRK1-6/SRF4-like"/>
</dbReference>
<evidence type="ECO:0000256" key="5">
    <source>
        <dbReference type="ARBA" id="ARBA00022729"/>
    </source>
</evidence>
<evidence type="ECO:0000256" key="12">
    <source>
        <dbReference type="ARBA" id="ARBA00023180"/>
    </source>
</evidence>
<protein>
    <recommendedName>
        <fullName evidence="15">Protein kinase domain-containing protein</fullName>
    </recommendedName>
</protein>
<keyword evidence="12" id="KW-0325">Glycoprotein</keyword>
<dbReference type="Pfam" id="PF13855">
    <property type="entry name" value="LRR_8"/>
    <property type="match status" value="1"/>
</dbReference>
<dbReference type="InterPro" id="IPR001245">
    <property type="entry name" value="Ser-Thr/Tyr_kinase_cat_dom"/>
</dbReference>
<sequence>MERQCTIMVSPWWICCRALSVSASLVCALTFLLHFARALTPDGEALLELKLGFSDSKQLLRSWRPTDPDPCSSWLGVTCHLSDLTVRSINLPYMQLGGIISPSIGRLRRLQRLALHQNSLHGPIPPEIKSCTELRALYLRANYLQGSIPPEIGELVHLTILDLSSNLLRGAIPPSIGHLSELRFLNLSTNFFSGEIPTVGVLGTFRNTSFVGNLELCGLPIQKICRGTLGFPAVLPHADTFASSGISSITQKRSSRFLNGIIIGAVTTMALALVAILGFLWICLLSRKGRFTGNYVKVDEDLVQDAGTKLITFHGNLPYSSQEIINKLELLNEDDVIGSGGFGTVYKMVMDDNSVFAVKKIARNREGSNQIFERELETLGSIKHINLVDLRGYCRLPSARLLICDHLALGSLDQYLHEYLQNGRATEKSDVYSFGVLLLELVTGKRPTDPSFVRRGLNIVGWLNTLGEGHRLEEIVDEHCSNVDAEAVEAILDIATMCTDADPEDRPTMSRVLQMLEEEIMSPCLSDLYESNMYI</sequence>
<evidence type="ECO:0000313" key="16">
    <source>
        <dbReference type="EnsemblPlants" id="Ma05_p14960.2"/>
    </source>
</evidence>
<keyword evidence="8 13" id="KW-0067">ATP-binding</keyword>
<dbReference type="EnsemblPlants" id="Ma05_t14960.2">
    <property type="protein sequence ID" value="Ma05_p14960.2"/>
    <property type="gene ID" value="Ma05_g14960"/>
</dbReference>
<dbReference type="PANTHER" id="PTHR48007">
    <property type="entry name" value="LEUCINE-RICH REPEAT RECEPTOR-LIKE PROTEIN KINASE PXC1"/>
    <property type="match status" value="1"/>
</dbReference>
<dbReference type="GO" id="GO:0005524">
    <property type="term" value="F:ATP binding"/>
    <property type="evidence" value="ECO:0007669"/>
    <property type="project" value="UniProtKB-UniRule"/>
</dbReference>